<sequence>MTATTRIVSIDHQDWHAAPALPGPASAIAELEEGKVLYFPHLRFDLSAAEIRLLDPALVDPKRKNISLNATTGKLTGVAVEDQRRDAIGALVRRYYETTRGFLEQLLPEYAGRLHAPTTSLRLHRIGTWKMSWRKDDTRLHVDAFPSRPVGDQRIVRVFNNINPHGDTRRWRVGESFDTLAARYLPQLPPYRPGVAWLLDKLHITKSRRSAYDHFMLQLHDRMKADAGYQRDGEQESIEFPPGSTWICFSDQTPHAAMTGQFMLEQTYLLPVSAMAHPERSPQRVLARQAAAAH</sequence>
<dbReference type="AlphaFoldDB" id="A0A3P4B672"/>
<dbReference type="RefSeq" id="WP_124081402.1">
    <property type="nucleotide sequence ID" value="NZ_UWPJ01000030.1"/>
</dbReference>
<organism evidence="1 2">
    <name type="scientific">Pigmentiphaga humi</name>
    <dbReference type="NCBI Taxonomy" id="2478468"/>
    <lineage>
        <taxon>Bacteria</taxon>
        <taxon>Pseudomonadati</taxon>
        <taxon>Pseudomonadota</taxon>
        <taxon>Betaproteobacteria</taxon>
        <taxon>Burkholderiales</taxon>
        <taxon>Alcaligenaceae</taxon>
        <taxon>Pigmentiphaga</taxon>
    </lineage>
</organism>
<evidence type="ECO:0000313" key="2">
    <source>
        <dbReference type="Proteomes" id="UP000277294"/>
    </source>
</evidence>
<reference evidence="1 2" key="1">
    <citation type="submission" date="2018-10" db="EMBL/GenBank/DDBJ databases">
        <authorList>
            <person name="Criscuolo A."/>
        </authorList>
    </citation>
    <scope>NUCLEOTIDE SEQUENCE [LARGE SCALE GENOMIC DNA]</scope>
    <source>
        <strain evidence="1">DnA1</strain>
    </source>
</reference>
<protein>
    <recommendedName>
        <fullName evidence="3">3-deoxy-D-manno-oct-2-ulosonic acid (Kdo) hydroxylase</fullName>
    </recommendedName>
</protein>
<name>A0A3P4B672_9BURK</name>
<gene>
    <name evidence="1" type="ORF">PIGHUM_03894</name>
</gene>
<evidence type="ECO:0008006" key="3">
    <source>
        <dbReference type="Google" id="ProtNLM"/>
    </source>
</evidence>
<dbReference type="InterPro" id="IPR021266">
    <property type="entry name" value="Kdo_hydroxlase"/>
</dbReference>
<dbReference type="Pfam" id="PF11004">
    <property type="entry name" value="Kdo_hydroxy"/>
    <property type="match status" value="1"/>
</dbReference>
<evidence type="ECO:0000313" key="1">
    <source>
        <dbReference type="EMBL" id="VCU71804.1"/>
    </source>
</evidence>
<proteinExistence type="predicted"/>
<dbReference type="OrthoDB" id="21302at2"/>
<accession>A0A3P4B672</accession>
<keyword evidence="2" id="KW-1185">Reference proteome</keyword>
<dbReference type="EMBL" id="UWPJ01000030">
    <property type="protein sequence ID" value="VCU71804.1"/>
    <property type="molecule type" value="Genomic_DNA"/>
</dbReference>
<dbReference type="Proteomes" id="UP000277294">
    <property type="component" value="Unassembled WGS sequence"/>
</dbReference>